<dbReference type="InterPro" id="IPR010727">
    <property type="entry name" value="DUF1302"/>
</dbReference>
<comment type="caution">
    <text evidence="2">The sequence shown here is derived from an EMBL/GenBank/DDBJ whole genome shotgun (WGS) entry which is preliminary data.</text>
</comment>
<dbReference type="Pfam" id="PF06980">
    <property type="entry name" value="DUF1302"/>
    <property type="match status" value="1"/>
</dbReference>
<name>A0A5A9W484_9GAMM</name>
<protein>
    <submittedName>
        <fullName evidence="2">DUF1302 domain-containing protein</fullName>
    </submittedName>
</protein>
<keyword evidence="3" id="KW-1185">Reference proteome</keyword>
<organism evidence="2 3">
    <name type="scientific">Nitrincola tapanii</name>
    <dbReference type="NCBI Taxonomy" id="1708751"/>
    <lineage>
        <taxon>Bacteria</taxon>
        <taxon>Pseudomonadati</taxon>
        <taxon>Pseudomonadota</taxon>
        <taxon>Gammaproteobacteria</taxon>
        <taxon>Oceanospirillales</taxon>
        <taxon>Oceanospirillaceae</taxon>
        <taxon>Nitrincola</taxon>
    </lineage>
</organism>
<dbReference type="EMBL" id="SMRS01000004">
    <property type="protein sequence ID" value="KAA0874955.1"/>
    <property type="molecule type" value="Genomic_DNA"/>
</dbReference>
<evidence type="ECO:0000313" key="3">
    <source>
        <dbReference type="Proteomes" id="UP000325302"/>
    </source>
</evidence>
<gene>
    <name evidence="2" type="ORF">E1H14_05895</name>
</gene>
<sequence>MSKKITTTGTALSLAVAAAVIGMASSAQANEMRWNGYVENATYHREGTGLSKFRNTAQATFSKDFDSQGDWNLSMRGVLRGSYDGVYDLNKGEFGKNAQESYLGANWHGQDTSTAILAPGVPFPCENDPTLCRNLDGYMDHKERDAKFPEFNSKADFLREFYVDAVKDLDSGGQLAFRVGRQQVVWGKTDLFRVLDVLNPVDYSRHNIYDELEDIRIPQWMINAEWRMGPTSVFDDSNLSLVWNVDKFRPNNLGTCGQSYRILDAGCFFSSRVMGLDQIPGAAFGGTNPYSASGVPIIHSVDEPSWALKNTQLGVKWEGVYKDLTFSLNALTYRQQLPSLHFRELAPGVPLPATDGVFDIKFPRVNLVGGSVDYYAAGIDSILRLETTYTKGEELPRDQNGHKETDMFRYVLGVDKNQMIPWLNPRRAFLISAQVFGEHILDHESDMPNFKDNWTGTLLFKGWWMNDRLSPQIVMAHDFRADASVFAPSVEWLANDQLKFTLGANIKRGGKERFPWSVAEGLAGDSSGQTEPLARFTNGPIGVANKENEIQFTVRYNF</sequence>
<dbReference type="OrthoDB" id="9769143at2"/>
<dbReference type="RefSeq" id="WP_149390535.1">
    <property type="nucleotide sequence ID" value="NZ_SMRS01000004.1"/>
</dbReference>
<reference evidence="2 3" key="1">
    <citation type="submission" date="2019-03" db="EMBL/GenBank/DDBJ databases">
        <title>Nitrincola sp. nov. isolated from an Indian soda lake.</title>
        <authorList>
            <person name="Joshi A."/>
            <person name="Thite S.V."/>
            <person name="Joseph N."/>
            <person name="Dhotre D."/>
            <person name="Moorthy M."/>
            <person name="Shouche Y.S."/>
        </authorList>
    </citation>
    <scope>NUCLEOTIDE SEQUENCE [LARGE SCALE GENOMIC DNA]</scope>
    <source>
        <strain evidence="2 3">MEB193</strain>
    </source>
</reference>
<evidence type="ECO:0000313" key="2">
    <source>
        <dbReference type="EMBL" id="KAA0874955.1"/>
    </source>
</evidence>
<proteinExistence type="predicted"/>
<keyword evidence="1" id="KW-0732">Signal</keyword>
<feature type="signal peptide" evidence="1">
    <location>
        <begin position="1"/>
        <end position="29"/>
    </location>
</feature>
<dbReference type="AlphaFoldDB" id="A0A5A9W484"/>
<accession>A0A5A9W484</accession>
<evidence type="ECO:0000256" key="1">
    <source>
        <dbReference type="SAM" id="SignalP"/>
    </source>
</evidence>
<dbReference type="Proteomes" id="UP000325302">
    <property type="component" value="Unassembled WGS sequence"/>
</dbReference>
<feature type="chain" id="PRO_5022996272" evidence="1">
    <location>
        <begin position="30"/>
        <end position="558"/>
    </location>
</feature>